<evidence type="ECO:0000256" key="1">
    <source>
        <dbReference type="SAM" id="Phobius"/>
    </source>
</evidence>
<keyword evidence="1" id="KW-0472">Membrane</keyword>
<evidence type="ECO:0000313" key="2">
    <source>
        <dbReference type="Proteomes" id="UP000818029"/>
    </source>
</evidence>
<dbReference type="GeneID" id="107945050"/>
<keyword evidence="1" id="KW-0812">Transmembrane</keyword>
<evidence type="ECO:0000313" key="3">
    <source>
        <dbReference type="RefSeq" id="XP_016734367.1"/>
    </source>
</evidence>
<dbReference type="RefSeq" id="XP_016734367.1">
    <property type="nucleotide sequence ID" value="XM_016878878.2"/>
</dbReference>
<protein>
    <submittedName>
        <fullName evidence="3">Uncharacterized protein</fullName>
    </submittedName>
</protein>
<feature type="transmembrane region" description="Helical" evidence="1">
    <location>
        <begin position="139"/>
        <end position="161"/>
    </location>
</feature>
<proteinExistence type="predicted"/>
<feature type="transmembrane region" description="Helical" evidence="1">
    <location>
        <begin position="109"/>
        <end position="127"/>
    </location>
</feature>
<organism evidence="2 3">
    <name type="scientific">Gossypium hirsutum</name>
    <name type="common">Upland cotton</name>
    <name type="synonym">Gossypium mexicanum</name>
    <dbReference type="NCBI Taxonomy" id="3635"/>
    <lineage>
        <taxon>Eukaryota</taxon>
        <taxon>Viridiplantae</taxon>
        <taxon>Streptophyta</taxon>
        <taxon>Embryophyta</taxon>
        <taxon>Tracheophyta</taxon>
        <taxon>Spermatophyta</taxon>
        <taxon>Magnoliopsida</taxon>
        <taxon>eudicotyledons</taxon>
        <taxon>Gunneridae</taxon>
        <taxon>Pentapetalae</taxon>
        <taxon>rosids</taxon>
        <taxon>malvids</taxon>
        <taxon>Malvales</taxon>
        <taxon>Malvaceae</taxon>
        <taxon>Malvoideae</taxon>
        <taxon>Gossypium</taxon>
    </lineage>
</organism>
<reference evidence="2" key="1">
    <citation type="journal article" date="2020" name="Nat. Genet.">
        <title>Genomic diversifications of five Gossypium allopolyploid species and their impact on cotton improvement.</title>
        <authorList>
            <person name="Chen Z.J."/>
            <person name="Sreedasyam A."/>
            <person name="Ando A."/>
            <person name="Song Q."/>
            <person name="De Santiago L.M."/>
            <person name="Hulse-Kemp A.M."/>
            <person name="Ding M."/>
            <person name="Ye W."/>
            <person name="Kirkbride R.C."/>
            <person name="Jenkins J."/>
            <person name="Plott C."/>
            <person name="Lovell J."/>
            <person name="Lin Y.M."/>
            <person name="Vaughn R."/>
            <person name="Liu B."/>
            <person name="Simpson S."/>
            <person name="Scheffler B.E."/>
            <person name="Wen L."/>
            <person name="Saski C.A."/>
            <person name="Grover C.E."/>
            <person name="Hu G."/>
            <person name="Conover J.L."/>
            <person name="Carlson J.W."/>
            <person name="Shu S."/>
            <person name="Boston L.B."/>
            <person name="Williams M."/>
            <person name="Peterson D.G."/>
            <person name="McGee K."/>
            <person name="Jones D.C."/>
            <person name="Wendel J.F."/>
            <person name="Stelly D.M."/>
            <person name="Grimwood J."/>
            <person name="Schmutz J."/>
        </authorList>
    </citation>
    <scope>NUCLEOTIDE SEQUENCE [LARGE SCALE GENOMIC DNA]</scope>
    <source>
        <strain evidence="2">cv. TM-1</strain>
    </source>
</reference>
<keyword evidence="2" id="KW-1185">Reference proteome</keyword>
<dbReference type="KEGG" id="ghi:107945050"/>
<keyword evidence="1" id="KW-1133">Transmembrane helix</keyword>
<reference evidence="3" key="2">
    <citation type="submission" date="2025-08" db="UniProtKB">
        <authorList>
            <consortium name="RefSeq"/>
        </authorList>
    </citation>
    <scope>IDENTIFICATION</scope>
</reference>
<dbReference type="PANTHER" id="PTHR33306:SF21">
    <property type="entry name" value="TRANSMEMBRANE PROTEIN"/>
    <property type="match status" value="1"/>
</dbReference>
<feature type="transmembrane region" description="Helical" evidence="1">
    <location>
        <begin position="182"/>
        <end position="202"/>
    </location>
</feature>
<dbReference type="OrthoDB" id="1935034at2759"/>
<dbReference type="AlphaFoldDB" id="A0A1U8N5J1"/>
<name>A0A1U8N5J1_GOSHI</name>
<sequence>MTVPDSSFTTRIKLDTRHLSAPQSNEKSKLFKGRLHSKEFIPKPYLMDYIYISIMKASKQAYNNLYESVGILALRKHRGMEWLYPRRRGPQWKQGWSGQTLPSMSAPPLPLLTIFGIVLVLLWFSQYADYKAHLHSSAINFQLFLILLPVLLVFFMVSFSSSGRFAFWQHRLERHTVHPSRGSPWGIAILVGLLFVLLFYQSSFQSKWFGPL</sequence>
<dbReference type="Proteomes" id="UP000818029">
    <property type="component" value="Chromosome D12"/>
</dbReference>
<dbReference type="STRING" id="3635.A0A1U8N5J1"/>
<gene>
    <name evidence="3" type="primary">LOC107945050</name>
</gene>
<dbReference type="PaxDb" id="3635-A0A1U8N5J1"/>
<dbReference type="PANTHER" id="PTHR33306">
    <property type="entry name" value="EXPRESSED PROTEIN-RELATED-RELATED"/>
    <property type="match status" value="1"/>
</dbReference>
<accession>A0A1U8N5J1</accession>